<reference evidence="2 3" key="1">
    <citation type="submission" date="2019-08" db="EMBL/GenBank/DDBJ databases">
        <title>Genomic characterization of a novel candidate phylum (ARYD3) from a high temperature, high salinity tertiary oil reservoir in north central Oklahoma, USA.</title>
        <authorList>
            <person name="Youssef N.H."/>
            <person name="Yadav A."/>
            <person name="Elshahed M.S."/>
        </authorList>
    </citation>
    <scope>NUCLEOTIDE SEQUENCE [LARGE SCALE GENOMIC DNA]</scope>
    <source>
        <strain evidence="2">ARYD1</strain>
    </source>
</reference>
<keyword evidence="1" id="KW-0175">Coiled coil</keyword>
<protein>
    <submittedName>
        <fullName evidence="2">DUF4254 domain-containing protein</fullName>
    </submittedName>
</protein>
<dbReference type="AlphaFoldDB" id="A0A5D0MTS1"/>
<comment type="caution">
    <text evidence="2">The sequence shown here is derived from an EMBL/GenBank/DDBJ whole genome shotgun (WGS) entry which is preliminary data.</text>
</comment>
<evidence type="ECO:0000313" key="3">
    <source>
        <dbReference type="Proteomes" id="UP000323337"/>
    </source>
</evidence>
<name>A0A5D0MTS1_FLESI</name>
<evidence type="ECO:0000313" key="2">
    <source>
        <dbReference type="EMBL" id="TYB35502.1"/>
    </source>
</evidence>
<dbReference type="InterPro" id="IPR025350">
    <property type="entry name" value="DUF4254"/>
</dbReference>
<dbReference type="Pfam" id="PF14063">
    <property type="entry name" value="DUF4254"/>
    <property type="match status" value="1"/>
</dbReference>
<dbReference type="EMBL" id="VSIV01000040">
    <property type="protein sequence ID" value="TYB35502.1"/>
    <property type="molecule type" value="Genomic_DNA"/>
</dbReference>
<sequence>MIDTHNLPDKMYNLISEWHIKDNFNQQSLSGSLDDAIVLLVRYNYELWHQEDLARDPNASDSDIARVKRNIDKLNQKRNDMIEQVDEIISDLLVDKKIQLGKDASMNSETPGSILDRLSINMLKIYHMEEQTERKDASQEHIKSCRSKLKILQMQKDDLSQCLNELMEDLIKGNKFFKVYRQMKMYNDPNLNPVLYKKKTKNKEAQDID</sequence>
<dbReference type="Proteomes" id="UP000323337">
    <property type="component" value="Unassembled WGS sequence"/>
</dbReference>
<gene>
    <name evidence="2" type="ORF">FXF49_01390</name>
</gene>
<accession>A0A5D0MTS1</accession>
<dbReference type="RefSeq" id="WP_303700129.1">
    <property type="nucleotide sequence ID" value="NZ_VSIV01000040.1"/>
</dbReference>
<feature type="coiled-coil region" evidence="1">
    <location>
        <begin position="64"/>
        <end position="91"/>
    </location>
</feature>
<organism evidence="2 3">
    <name type="scientific">Flexistipes sinusarabici</name>
    <dbReference type="NCBI Taxonomy" id="2352"/>
    <lineage>
        <taxon>Bacteria</taxon>
        <taxon>Pseudomonadati</taxon>
        <taxon>Deferribacterota</taxon>
        <taxon>Deferribacteres</taxon>
        <taxon>Deferribacterales</taxon>
        <taxon>Flexistipitaceae</taxon>
        <taxon>Flexistipes</taxon>
    </lineage>
</organism>
<proteinExistence type="predicted"/>
<evidence type="ECO:0000256" key="1">
    <source>
        <dbReference type="SAM" id="Coils"/>
    </source>
</evidence>